<evidence type="ECO:0000256" key="9">
    <source>
        <dbReference type="ARBA" id="ARBA00022843"/>
    </source>
</evidence>
<keyword evidence="16" id="KW-0675">Receptor</keyword>
<evidence type="ECO:0000256" key="6">
    <source>
        <dbReference type="ARBA" id="ARBA00022499"/>
    </source>
</evidence>
<keyword evidence="7" id="KW-0677">Repeat</keyword>
<keyword evidence="11" id="KW-0653">Protein transport</keyword>
<evidence type="ECO:0000256" key="15">
    <source>
        <dbReference type="SAM" id="MobiDB-lite"/>
    </source>
</evidence>
<evidence type="ECO:0000256" key="5">
    <source>
        <dbReference type="ARBA" id="ARBA00022490"/>
    </source>
</evidence>
<keyword evidence="10" id="KW-0882">Thioester bond</keyword>
<dbReference type="Gene3D" id="1.25.40.10">
    <property type="entry name" value="Tetratricopeptide repeat domain"/>
    <property type="match status" value="1"/>
</dbReference>
<dbReference type="Proteomes" id="UP000189274">
    <property type="component" value="Unassembled WGS sequence"/>
</dbReference>
<dbReference type="SUPFAM" id="SSF48452">
    <property type="entry name" value="TPR-like"/>
    <property type="match status" value="1"/>
</dbReference>
<dbReference type="PANTHER" id="PTHR10130:SF0">
    <property type="entry name" value="GH08708P"/>
    <property type="match status" value="1"/>
</dbReference>
<name>A0A1V2LQL1_PICKU</name>
<dbReference type="PROSITE" id="PS50005">
    <property type="entry name" value="TPR"/>
    <property type="match status" value="2"/>
</dbReference>
<evidence type="ECO:0000256" key="10">
    <source>
        <dbReference type="ARBA" id="ARBA00022966"/>
    </source>
</evidence>
<dbReference type="InterPro" id="IPR019734">
    <property type="entry name" value="TPR_rpt"/>
</dbReference>
<feature type="repeat" description="TPR" evidence="14">
    <location>
        <begin position="413"/>
        <end position="446"/>
    </location>
</feature>
<reference evidence="17" key="1">
    <citation type="journal article" date="2017" name="Genome Announc.">
        <title>Genome sequences of Cyberlindnera fabianii 65, Pichia kudriavzevii 129, and Saccharomyces cerevisiae 131 isolated from fermented masau fruits in Zimbabwe.</title>
        <authorList>
            <person name="van Rijswijck I.M.H."/>
            <person name="Derks M.F.L."/>
            <person name="Abee T."/>
            <person name="de Ridder D."/>
            <person name="Smid E.J."/>
        </authorList>
    </citation>
    <scope>NUCLEOTIDE SEQUENCE [LARGE SCALE GENOMIC DNA]</scope>
    <source>
        <strain evidence="17">129</strain>
    </source>
</reference>
<comment type="similarity">
    <text evidence="3">Belongs to the peroxisomal targeting signal receptor family.</text>
</comment>
<sequence length="565" mass="63743">MSFLGGSDCAAGANPLAQLSKRADFDTSLENSIRNSSAQIGGIPRQNGVHNDIMMNQQNLQMLNSFMDQGSSLDRADAFNFRPLAHEISQMGHYQQGRQQEQQQQQHHQSQSLDHAMSGPSSWTVEFAKGNAQMGLPQQFIQGVSVEQNASNGIAHTLQRNHHVPMVTARMPAQLFQMGDPVQRWRLEQSGDQVNINTQNQSQEQNVHVDWENQFKELEQEVQNDIIVEDDFKSPLDVNSDIKNPFLGFNEKYHDDYHFEENNEFLHNPNAYQIGCKLMEGGAKLSEAALAFEAAVQEDPKHVDAWLKLGQVQIQNEKELHGITALENCLLLDNKNLTALMSLAISYVNEGYDNAAYKTFENWIETKYPDVVAKARLENPNDTSDDRYSLNKRITDLFLKAAQLSPSGVNVDADVQTGLGVLFYSMEEYDKTLDCFQAAIRCNPNDALSWNRLGASYANSNRSEQAIEAYSKALQLNPNFVRARYNLGVSFINMGMHKDAVEHLLTGLSMHEVEGPDGMMVSDTEQSSNLIETLKRAFLAMDRRELIDKVRPGMNIQQFRKEYNV</sequence>
<protein>
    <recommendedName>
        <fullName evidence="4">Peroxisomal targeting signal receptor</fullName>
    </recommendedName>
    <alternativeName>
        <fullName evidence="13">Peroxin-5</fullName>
    </alternativeName>
</protein>
<evidence type="ECO:0000256" key="13">
    <source>
        <dbReference type="ARBA" id="ARBA00032505"/>
    </source>
</evidence>
<dbReference type="AlphaFoldDB" id="A0A1V2LQL1"/>
<dbReference type="InterPro" id="IPR024111">
    <property type="entry name" value="PEX5/PEX5L"/>
</dbReference>
<dbReference type="GO" id="GO:0005829">
    <property type="term" value="C:cytosol"/>
    <property type="evidence" value="ECO:0007669"/>
    <property type="project" value="UniProtKB-SubCell"/>
</dbReference>
<keyword evidence="9" id="KW-0832">Ubl conjugation</keyword>
<accession>A0A1V2LQL1</accession>
<evidence type="ECO:0000256" key="8">
    <source>
        <dbReference type="ARBA" id="ARBA00022803"/>
    </source>
</evidence>
<organism evidence="16 17">
    <name type="scientific">Pichia kudriavzevii</name>
    <name type="common">Yeast</name>
    <name type="synonym">Issatchenkia orientalis</name>
    <dbReference type="NCBI Taxonomy" id="4909"/>
    <lineage>
        <taxon>Eukaryota</taxon>
        <taxon>Fungi</taxon>
        <taxon>Dikarya</taxon>
        <taxon>Ascomycota</taxon>
        <taxon>Saccharomycotina</taxon>
        <taxon>Pichiomycetes</taxon>
        <taxon>Pichiales</taxon>
        <taxon>Pichiaceae</taxon>
        <taxon>Pichia</taxon>
    </lineage>
</organism>
<evidence type="ECO:0000313" key="16">
    <source>
        <dbReference type="EMBL" id="ONH74611.1"/>
    </source>
</evidence>
<feature type="region of interest" description="Disordered" evidence="15">
    <location>
        <begin position="91"/>
        <end position="121"/>
    </location>
</feature>
<evidence type="ECO:0000256" key="12">
    <source>
        <dbReference type="ARBA" id="ARBA00023140"/>
    </source>
</evidence>
<evidence type="ECO:0000256" key="4">
    <source>
        <dbReference type="ARBA" id="ARBA00014710"/>
    </source>
</evidence>
<evidence type="ECO:0000256" key="3">
    <source>
        <dbReference type="ARBA" id="ARBA00005348"/>
    </source>
</evidence>
<dbReference type="GO" id="GO:0016560">
    <property type="term" value="P:protein import into peroxisome matrix, docking"/>
    <property type="evidence" value="ECO:0007669"/>
    <property type="project" value="TreeGrafter"/>
</dbReference>
<feature type="repeat" description="TPR" evidence="14">
    <location>
        <begin position="447"/>
        <end position="480"/>
    </location>
</feature>
<dbReference type="GO" id="GO:0005052">
    <property type="term" value="F:peroxisome matrix targeting signal-1 binding"/>
    <property type="evidence" value="ECO:0007669"/>
    <property type="project" value="TreeGrafter"/>
</dbReference>
<evidence type="ECO:0000256" key="1">
    <source>
        <dbReference type="ARBA" id="ARBA00004275"/>
    </source>
</evidence>
<evidence type="ECO:0000256" key="2">
    <source>
        <dbReference type="ARBA" id="ARBA00004514"/>
    </source>
</evidence>
<feature type="compositionally biased region" description="Low complexity" evidence="15">
    <location>
        <begin position="91"/>
        <end position="112"/>
    </location>
</feature>
<dbReference type="Pfam" id="PF00515">
    <property type="entry name" value="TPR_1"/>
    <property type="match status" value="1"/>
</dbReference>
<evidence type="ECO:0000256" key="7">
    <source>
        <dbReference type="ARBA" id="ARBA00022737"/>
    </source>
</evidence>
<dbReference type="PANTHER" id="PTHR10130">
    <property type="entry name" value="PEROXISOMAL TARGETING SIGNAL 1 RECEPTOR PEX5"/>
    <property type="match status" value="1"/>
</dbReference>
<dbReference type="Pfam" id="PF13432">
    <property type="entry name" value="TPR_16"/>
    <property type="match status" value="1"/>
</dbReference>
<dbReference type="SMART" id="SM00028">
    <property type="entry name" value="TPR"/>
    <property type="match status" value="4"/>
</dbReference>
<keyword evidence="12" id="KW-0576">Peroxisome</keyword>
<proteinExistence type="inferred from homology"/>
<keyword evidence="6" id="KW-1017">Isopeptide bond</keyword>
<comment type="caution">
    <text evidence="16">The sequence shown here is derived from an EMBL/GenBank/DDBJ whole genome shotgun (WGS) entry which is preliminary data.</text>
</comment>
<dbReference type="InterPro" id="IPR011990">
    <property type="entry name" value="TPR-like_helical_dom_sf"/>
</dbReference>
<evidence type="ECO:0000313" key="17">
    <source>
        <dbReference type="Proteomes" id="UP000189274"/>
    </source>
</evidence>
<dbReference type="VEuPathDB" id="FungiDB:C5L36_0D03800"/>
<dbReference type="EMBL" id="MQVM01000009">
    <property type="protein sequence ID" value="ONH74611.1"/>
    <property type="molecule type" value="Genomic_DNA"/>
</dbReference>
<keyword evidence="5" id="KW-0963">Cytoplasm</keyword>
<dbReference type="GO" id="GO:0005778">
    <property type="term" value="C:peroxisomal membrane"/>
    <property type="evidence" value="ECO:0007669"/>
    <property type="project" value="TreeGrafter"/>
</dbReference>
<keyword evidence="11" id="KW-0813">Transport</keyword>
<evidence type="ECO:0000256" key="11">
    <source>
        <dbReference type="ARBA" id="ARBA00023010"/>
    </source>
</evidence>
<gene>
    <name evidence="16" type="ORF">BOH78_2374</name>
</gene>
<evidence type="ECO:0000256" key="14">
    <source>
        <dbReference type="PROSITE-ProRule" id="PRU00339"/>
    </source>
</evidence>
<dbReference type="PROSITE" id="PS50293">
    <property type="entry name" value="TPR_REGION"/>
    <property type="match status" value="1"/>
</dbReference>
<keyword evidence="11" id="KW-0811">Translocation</keyword>
<keyword evidence="8 14" id="KW-0802">TPR repeat</keyword>
<comment type="subcellular location">
    <subcellularLocation>
        <location evidence="2">Cytoplasm</location>
        <location evidence="2">Cytosol</location>
    </subcellularLocation>
    <subcellularLocation>
        <location evidence="1">Peroxisome</location>
    </subcellularLocation>
</comment>